<proteinExistence type="predicted"/>
<name>A0AAN4TJ25_PSESF</name>
<evidence type="ECO:0000313" key="2">
    <source>
        <dbReference type="Proteomes" id="UP000248291"/>
    </source>
</evidence>
<dbReference type="AlphaFoldDB" id="A0AAN4TJ25"/>
<gene>
    <name evidence="1" type="ORF">KPSA3_00855</name>
</gene>
<dbReference type="EMBL" id="BGKA01000025">
    <property type="protein sequence ID" value="GBH14939.1"/>
    <property type="molecule type" value="Genomic_DNA"/>
</dbReference>
<organism evidence="1 2">
    <name type="scientific">Pseudomonas syringae pv. actinidiae</name>
    <dbReference type="NCBI Taxonomy" id="103796"/>
    <lineage>
        <taxon>Bacteria</taxon>
        <taxon>Pseudomonadati</taxon>
        <taxon>Pseudomonadota</taxon>
        <taxon>Gammaproteobacteria</taxon>
        <taxon>Pseudomonadales</taxon>
        <taxon>Pseudomonadaceae</taxon>
        <taxon>Pseudomonas</taxon>
        <taxon>Pseudomonas syringae</taxon>
    </lineage>
</organism>
<accession>A0AAN4TJ25</accession>
<sequence>MAGYALRLADAPMGRRSLMCSGLQSKTTVLAISTLFGSD</sequence>
<dbReference type="Proteomes" id="UP000248291">
    <property type="component" value="Unassembled WGS sequence"/>
</dbReference>
<comment type="caution">
    <text evidence="1">The sequence shown here is derived from an EMBL/GenBank/DDBJ whole genome shotgun (WGS) entry which is preliminary data.</text>
</comment>
<protein>
    <submittedName>
        <fullName evidence="1">ABC-type transport system involved in multi-copper enzyme maturation</fullName>
    </submittedName>
</protein>
<evidence type="ECO:0000313" key="1">
    <source>
        <dbReference type="EMBL" id="GBH14939.1"/>
    </source>
</evidence>
<reference evidence="1 2" key="1">
    <citation type="submission" date="2018-04" db="EMBL/GenBank/DDBJ databases">
        <title>Draft genome sequence of Pseudomonas syringae pv. actinidiae biovar 3 strains isolated from kiwifruit in Kagawa prefecture.</title>
        <authorList>
            <person name="Tabuchi M."/>
            <person name="Saito M."/>
            <person name="Fujiwara S."/>
            <person name="Sasa N."/>
            <person name="Akimitsu K."/>
            <person name="Gomi K."/>
            <person name="Konishi-Sugita S."/>
            <person name="Hamano K."/>
            <person name="Kataoka I."/>
        </authorList>
    </citation>
    <scope>NUCLEOTIDE SEQUENCE [LARGE SCALE GENOMIC DNA]</scope>
    <source>
        <strain evidence="1 2">MAFF212211</strain>
    </source>
</reference>